<dbReference type="SUPFAM" id="SSF56731">
    <property type="entry name" value="DNA primase core"/>
    <property type="match status" value="1"/>
</dbReference>
<sequence>MRACVCGMGLFVWLQTVEFDVDQAGEEMAWRLAQELPGVSRVSPAYGKDWNERLLMEGKPELARQFNRDKETLRSLWDWHRAAREMGKSENYLNRITEVARDFNKGEPLSGRAKAAMQHDLQEVQRQKLKVRQKQRQSGGMEMGE</sequence>
<reference evidence="2" key="1">
    <citation type="submission" date="2019-11" db="EMBL/GenBank/DDBJ databases">
        <title>Genomic insights into an expanded diversity of filamentous marine cyanobacteria reveals the extraordinary biosynthetic potential of Moorea and Okeania.</title>
        <authorList>
            <person name="Ferreira Leao T."/>
            <person name="Wang M."/>
            <person name="Moss N."/>
            <person name="Da Silva R."/>
            <person name="Sanders J."/>
            <person name="Nurk S."/>
            <person name="Gurevich A."/>
            <person name="Humphrey G."/>
            <person name="Reher R."/>
            <person name="Zhu Q."/>
            <person name="Belda-Ferre P."/>
            <person name="Glukhov E."/>
            <person name="Rex R."/>
            <person name="Dorrestein P.C."/>
            <person name="Knight R."/>
            <person name="Pevzner P."/>
            <person name="Gerwick W.H."/>
            <person name="Gerwick L."/>
        </authorList>
    </citation>
    <scope>NUCLEOTIDE SEQUENCE</scope>
    <source>
        <strain evidence="2">SIO1C4</strain>
    </source>
</reference>
<proteinExistence type="predicted"/>
<evidence type="ECO:0000313" key="2">
    <source>
        <dbReference type="EMBL" id="NER27631.1"/>
    </source>
</evidence>
<organism evidence="2">
    <name type="scientific">Symploca sp. SIO1C4</name>
    <dbReference type="NCBI Taxonomy" id="2607765"/>
    <lineage>
        <taxon>Bacteria</taxon>
        <taxon>Bacillati</taxon>
        <taxon>Cyanobacteriota</taxon>
        <taxon>Cyanophyceae</taxon>
        <taxon>Coleofasciculales</taxon>
        <taxon>Coleofasciculaceae</taxon>
        <taxon>Symploca</taxon>
    </lineage>
</organism>
<dbReference type="AlphaFoldDB" id="A0A6B3NDC3"/>
<dbReference type="EMBL" id="JAAHFQ010000117">
    <property type="protein sequence ID" value="NER27631.1"/>
    <property type="molecule type" value="Genomic_DNA"/>
</dbReference>
<gene>
    <name evidence="2" type="ORF">F6J89_08345</name>
</gene>
<feature type="region of interest" description="Disordered" evidence="1">
    <location>
        <begin position="124"/>
        <end position="145"/>
    </location>
</feature>
<evidence type="ECO:0000256" key="1">
    <source>
        <dbReference type="SAM" id="MobiDB-lite"/>
    </source>
</evidence>
<accession>A0A6B3NDC3</accession>
<name>A0A6B3NDC3_9CYAN</name>
<protein>
    <submittedName>
        <fullName evidence="2">Uncharacterized protein</fullName>
    </submittedName>
</protein>
<comment type="caution">
    <text evidence="2">The sequence shown here is derived from an EMBL/GenBank/DDBJ whole genome shotgun (WGS) entry which is preliminary data.</text>
</comment>